<dbReference type="Proteomes" id="UP000256952">
    <property type="component" value="Plasmid CBM2613_p"/>
</dbReference>
<reference evidence="2 3" key="2">
    <citation type="submission" date="2018-01" db="EMBL/GenBank/DDBJ databases">
        <authorList>
            <person name="Gaut B.S."/>
            <person name="Morton B.R."/>
            <person name="Clegg M.T."/>
            <person name="Duvall M.R."/>
        </authorList>
    </citation>
    <scope>NUCLEOTIDE SEQUENCE [LARGE SCALE GENOMIC DNA]</scope>
    <source>
        <strain evidence="2">Cupriavidus taiwanensis STM 8555</strain>
        <plasmid evidence="2">I</plasmid>
        <plasmid evidence="3">Plasmid cbm2613_p</plasmid>
    </source>
</reference>
<reference evidence="1" key="1">
    <citation type="submission" date="2018-01" db="EMBL/GenBank/DDBJ databases">
        <authorList>
            <person name="Clerissi C."/>
        </authorList>
    </citation>
    <scope>NUCLEOTIDE SEQUENCE</scope>
    <source>
        <strain evidence="1">Cupriavidus taiwanensis STM 8556</strain>
        <plasmid evidence="1">CBM2613_p</plasmid>
    </source>
</reference>
<protein>
    <submittedName>
        <fullName evidence="1">Uncharacterized protein</fullName>
    </submittedName>
</protein>
<accession>A0A375FLL1</accession>
<geneLocation type="plasmid" evidence="2">
    <name>I</name>
</geneLocation>
<proteinExistence type="predicted"/>
<evidence type="ECO:0000313" key="2">
    <source>
        <dbReference type="EMBL" id="SPD49279.1"/>
    </source>
</evidence>
<geneLocation type="plasmid" evidence="3">
    <name>cbm2613_p</name>
</geneLocation>
<keyword evidence="1" id="KW-0614">Plasmid</keyword>
<evidence type="ECO:0000313" key="1">
    <source>
        <dbReference type="EMBL" id="SOZ74837.1"/>
    </source>
</evidence>
<dbReference type="EMBL" id="LT984809">
    <property type="protein sequence ID" value="SPD49279.1"/>
    <property type="molecule type" value="Genomic_DNA"/>
</dbReference>
<dbReference type="EMBL" id="LT976981">
    <property type="protein sequence ID" value="SOZ74837.1"/>
    <property type="molecule type" value="Genomic_DNA"/>
</dbReference>
<sequence>MLINSKGVEFDPSFPVTSKDLPSSAKMHFGATSEVKASTEDLAGLVPFGLATLPYTTQRRTSNLLRGKQKTSDIWINGIETMNCTSCPRSSKIKKAALWLNATEQEGNVDRSTVVQEFIEVLEIHCRIR</sequence>
<name>A0A375FLL1_9BURK</name>
<gene>
    <name evidence="2" type="ORF">CBM2612_P0624</name>
    <name evidence="1" type="ORF">CBM2613_P60160</name>
</gene>
<dbReference type="AlphaFoldDB" id="A0A375FLL1"/>
<geneLocation type="plasmid" evidence="1">
    <name>CBM2613_p</name>
</geneLocation>
<dbReference type="RefSeq" id="WP_147298469.1">
    <property type="nucleotide sequence ID" value="NZ_LT976979.1"/>
</dbReference>
<evidence type="ECO:0000313" key="3">
    <source>
        <dbReference type="Proteomes" id="UP000256952"/>
    </source>
</evidence>
<organism evidence="1 3">
    <name type="scientific">Cupriavidus taiwanensis</name>
    <dbReference type="NCBI Taxonomy" id="164546"/>
    <lineage>
        <taxon>Bacteria</taxon>
        <taxon>Pseudomonadati</taxon>
        <taxon>Pseudomonadota</taxon>
        <taxon>Betaproteobacteria</taxon>
        <taxon>Burkholderiales</taxon>
        <taxon>Burkholderiaceae</taxon>
        <taxon>Cupriavidus</taxon>
    </lineage>
</organism>